<reference evidence="1 2" key="1">
    <citation type="journal article" date="2013" name="PLoS Genet.">
        <title>Plant-symbiotic fungi as chemical engineers: Multi-genome analysis of the Clavicipitaceae reveals dynamics of alkaloid loci.</title>
        <authorList>
            <person name="Schardl C.L."/>
            <person name="Young C.A."/>
            <person name="Hesse U."/>
            <person name="Amyotte S.G."/>
            <person name="Andreeva K."/>
            <person name="Calie P.J."/>
            <person name="Fleetwood D.J."/>
            <person name="Haws D.C."/>
            <person name="Moore N."/>
            <person name="Oeser B."/>
            <person name="Panaccione D.G."/>
            <person name="Schweri K.K."/>
            <person name="Voisey C.R."/>
            <person name="Farman M.L."/>
            <person name="Jaromczyk J.W."/>
            <person name="Roe B.A."/>
            <person name="O'Sullivan D.M."/>
            <person name="Scott B."/>
            <person name="Tudzynski P."/>
            <person name="An Z."/>
            <person name="Arnaoudova E.G."/>
            <person name="Bullock C.T."/>
            <person name="Charlton N.D."/>
            <person name="Chen L."/>
            <person name="Cox M."/>
            <person name="Dinkins R.D."/>
            <person name="Florea S."/>
            <person name="Glenn A.E."/>
            <person name="Gordon A."/>
            <person name="Gueldener U."/>
            <person name="Harris D.R."/>
            <person name="Hollin W."/>
            <person name="Jaromczyk J."/>
            <person name="Johnson R.D."/>
            <person name="Khan A.K."/>
            <person name="Leistner E."/>
            <person name="Leuchtmann A."/>
            <person name="Li C."/>
            <person name="Liu J."/>
            <person name="Liu J."/>
            <person name="Liu M."/>
            <person name="Mace W."/>
            <person name="Machado C."/>
            <person name="Nagabhyru P."/>
            <person name="Pan J."/>
            <person name="Schmid J."/>
            <person name="Sugawara K."/>
            <person name="Steiner U."/>
            <person name="Takach J.E."/>
            <person name="Tanaka E."/>
            <person name="Webb J.S."/>
            <person name="Wilson E.V."/>
            <person name="Wiseman J.L."/>
            <person name="Yoshida R."/>
            <person name="Zeng Z."/>
        </authorList>
    </citation>
    <scope>NUCLEOTIDE SEQUENCE [LARGE SCALE GENOMIC DNA]</scope>
    <source>
        <strain evidence="1 2">20.1</strain>
    </source>
</reference>
<organism evidence="1 2">
    <name type="scientific">Claviceps purpurea (strain 20.1)</name>
    <name type="common">Ergot fungus</name>
    <name type="synonym">Sphacelia segetum</name>
    <dbReference type="NCBI Taxonomy" id="1111077"/>
    <lineage>
        <taxon>Eukaryota</taxon>
        <taxon>Fungi</taxon>
        <taxon>Dikarya</taxon>
        <taxon>Ascomycota</taxon>
        <taxon>Pezizomycotina</taxon>
        <taxon>Sordariomycetes</taxon>
        <taxon>Hypocreomycetidae</taxon>
        <taxon>Hypocreales</taxon>
        <taxon>Clavicipitaceae</taxon>
        <taxon>Claviceps</taxon>
    </lineage>
</organism>
<proteinExistence type="predicted"/>
<evidence type="ECO:0000313" key="2">
    <source>
        <dbReference type="Proteomes" id="UP000016801"/>
    </source>
</evidence>
<name>M1W5M9_CLAP2</name>
<dbReference type="AlphaFoldDB" id="M1W5M9"/>
<accession>M1W5M9</accession>
<comment type="caution">
    <text evidence="1">The sequence shown here is derived from an EMBL/GenBank/DDBJ whole genome shotgun (WGS) entry which is preliminary data.</text>
</comment>
<protein>
    <submittedName>
        <fullName evidence="1">Uncharacterized protein</fullName>
    </submittedName>
</protein>
<dbReference type="EMBL" id="CAGA01000079">
    <property type="protein sequence ID" value="CCE34191.1"/>
    <property type="molecule type" value="Genomic_DNA"/>
</dbReference>
<dbReference type="eggNOG" id="ENOG502SG0R">
    <property type="taxonomic scope" value="Eukaryota"/>
</dbReference>
<dbReference type="STRING" id="1111077.M1W5M9"/>
<sequence length="120" mass="13712">MRGPQQTWTSTFWAGRILQGLTTYHSSSQGNGNPARPDEKRFCWGKMDKEFVGAEARSRFQTATTPIRSPQDLDTYADWIVDELTNIATLAVPKKPHGRPRQQPWWNDKVQSAVRAARRV</sequence>
<dbReference type="HOGENOM" id="CLU_2049452_0_0_1"/>
<dbReference type="Proteomes" id="UP000016801">
    <property type="component" value="Unassembled WGS sequence"/>
</dbReference>
<gene>
    <name evidence="1" type="ORF">CPUR_08123</name>
</gene>
<dbReference type="VEuPathDB" id="FungiDB:CPUR_08123"/>
<evidence type="ECO:0000313" key="1">
    <source>
        <dbReference type="EMBL" id="CCE34191.1"/>
    </source>
</evidence>
<keyword evidence="2" id="KW-1185">Reference proteome</keyword>